<gene>
    <name evidence="1" type="ORF">OVA965_LOCUS10556</name>
    <name evidence="2" type="ORF">TMI583_LOCUS10553</name>
</gene>
<reference evidence="1" key="1">
    <citation type="submission" date="2021-02" db="EMBL/GenBank/DDBJ databases">
        <authorList>
            <person name="Nowell W R."/>
        </authorList>
    </citation>
    <scope>NUCLEOTIDE SEQUENCE</scope>
</reference>
<accession>A0A8S2DBG4</accession>
<evidence type="ECO:0000313" key="3">
    <source>
        <dbReference type="Proteomes" id="UP000677228"/>
    </source>
</evidence>
<dbReference type="EMBL" id="CAJOBA010003922">
    <property type="protein sequence ID" value="CAF3697397.1"/>
    <property type="molecule type" value="Genomic_DNA"/>
</dbReference>
<name>A0A8S2DBG4_9BILA</name>
<proteinExistence type="predicted"/>
<sequence>MAAFILPPIHLHRHSVIDYSSSLKQKNKLPSRIPLNNAVRLPKPRLSTVRFQESAFSLPTHSRTSQNNGSRLNVEIENILNEEQQHDTEQFQENEYIHSLKVMEKAERSLLNDNPSSLLLPKTSKSTTIEPLPMTKSKPPSTPVHFVSTLSVDGQYAMMKTYEDTLFKEISNAYPTVATILPRTKTSHFRKRHLLSPLKEQQQQLNKLYETHQVTEHIKQAQKILDDLDEIKVGKLDRFCMSKRKEPLGKYVQWQKTWSHTLNA</sequence>
<organism evidence="1 3">
    <name type="scientific">Didymodactylos carnosus</name>
    <dbReference type="NCBI Taxonomy" id="1234261"/>
    <lineage>
        <taxon>Eukaryota</taxon>
        <taxon>Metazoa</taxon>
        <taxon>Spiralia</taxon>
        <taxon>Gnathifera</taxon>
        <taxon>Rotifera</taxon>
        <taxon>Eurotatoria</taxon>
        <taxon>Bdelloidea</taxon>
        <taxon>Philodinida</taxon>
        <taxon>Philodinidae</taxon>
        <taxon>Didymodactylos</taxon>
    </lineage>
</organism>
<protein>
    <submittedName>
        <fullName evidence="1">Uncharacterized protein</fullName>
    </submittedName>
</protein>
<evidence type="ECO:0000313" key="2">
    <source>
        <dbReference type="EMBL" id="CAF3697397.1"/>
    </source>
</evidence>
<comment type="caution">
    <text evidence="1">The sequence shown here is derived from an EMBL/GenBank/DDBJ whole genome shotgun (WGS) entry which is preliminary data.</text>
</comment>
<dbReference type="AlphaFoldDB" id="A0A8S2DBG4"/>
<dbReference type="Proteomes" id="UP000682733">
    <property type="component" value="Unassembled WGS sequence"/>
</dbReference>
<dbReference type="EMBL" id="CAJNOK010003920">
    <property type="protein sequence ID" value="CAF0919730.1"/>
    <property type="molecule type" value="Genomic_DNA"/>
</dbReference>
<evidence type="ECO:0000313" key="1">
    <source>
        <dbReference type="EMBL" id="CAF0919730.1"/>
    </source>
</evidence>
<dbReference type="Proteomes" id="UP000677228">
    <property type="component" value="Unassembled WGS sequence"/>
</dbReference>